<evidence type="ECO:0000313" key="3">
    <source>
        <dbReference type="Proteomes" id="UP001596087"/>
    </source>
</evidence>
<feature type="transmembrane region" description="Helical" evidence="1">
    <location>
        <begin position="113"/>
        <end position="131"/>
    </location>
</feature>
<evidence type="ECO:0000256" key="1">
    <source>
        <dbReference type="SAM" id="Phobius"/>
    </source>
</evidence>
<feature type="transmembrane region" description="Helical" evidence="1">
    <location>
        <begin position="81"/>
        <end position="107"/>
    </location>
</feature>
<comment type="caution">
    <text evidence="2">The sequence shown here is derived from an EMBL/GenBank/DDBJ whole genome shotgun (WGS) entry which is preliminary data.</text>
</comment>
<feature type="transmembrane region" description="Helical" evidence="1">
    <location>
        <begin position="19"/>
        <end position="36"/>
    </location>
</feature>
<organism evidence="2 3">
    <name type="scientific">Nocardioides taihuensis</name>
    <dbReference type="NCBI Taxonomy" id="1835606"/>
    <lineage>
        <taxon>Bacteria</taxon>
        <taxon>Bacillati</taxon>
        <taxon>Actinomycetota</taxon>
        <taxon>Actinomycetes</taxon>
        <taxon>Propionibacteriales</taxon>
        <taxon>Nocardioidaceae</taxon>
        <taxon>Nocardioides</taxon>
    </lineage>
</organism>
<feature type="transmembrane region" description="Helical" evidence="1">
    <location>
        <begin position="143"/>
        <end position="164"/>
    </location>
</feature>
<protein>
    <recommendedName>
        <fullName evidence="4">VIT family protein</fullName>
    </recommendedName>
</protein>
<keyword evidence="1" id="KW-0472">Membrane</keyword>
<dbReference type="Proteomes" id="UP001596087">
    <property type="component" value="Unassembled WGS sequence"/>
</dbReference>
<sequence>MALTDLVSAHLRSGQVSRVVYGSIIGLALVLALQAHPPELRFIIGSLWATALAVALAEFYSEWVGAATRTSMGVEAEHWRVSAADAVGVAFGIAFPSVFFVVAAFGWMDVDTAFSFAIWTGLLLITAYGYIAARLSGANVVKALFQAATIGLIAAVLIGVKALLH</sequence>
<name>A0ABW0BJK2_9ACTN</name>
<accession>A0ABW0BJK2</accession>
<dbReference type="RefSeq" id="WP_378590181.1">
    <property type="nucleotide sequence ID" value="NZ_JBHSKD010000011.1"/>
</dbReference>
<keyword evidence="1" id="KW-1133">Transmembrane helix</keyword>
<keyword evidence="1" id="KW-0812">Transmembrane</keyword>
<gene>
    <name evidence="2" type="ORF">ACFPGP_11420</name>
</gene>
<feature type="transmembrane region" description="Helical" evidence="1">
    <location>
        <begin position="42"/>
        <end position="60"/>
    </location>
</feature>
<proteinExistence type="predicted"/>
<reference evidence="3" key="1">
    <citation type="journal article" date="2019" name="Int. J. Syst. Evol. Microbiol.">
        <title>The Global Catalogue of Microorganisms (GCM) 10K type strain sequencing project: providing services to taxonomists for standard genome sequencing and annotation.</title>
        <authorList>
            <consortium name="The Broad Institute Genomics Platform"/>
            <consortium name="The Broad Institute Genome Sequencing Center for Infectious Disease"/>
            <person name="Wu L."/>
            <person name="Ma J."/>
        </authorList>
    </citation>
    <scope>NUCLEOTIDE SEQUENCE [LARGE SCALE GENOMIC DNA]</scope>
    <source>
        <strain evidence="3">DFY41</strain>
    </source>
</reference>
<evidence type="ECO:0000313" key="2">
    <source>
        <dbReference type="EMBL" id="MFC5177285.1"/>
    </source>
</evidence>
<keyword evidence="3" id="KW-1185">Reference proteome</keyword>
<evidence type="ECO:0008006" key="4">
    <source>
        <dbReference type="Google" id="ProtNLM"/>
    </source>
</evidence>
<dbReference type="EMBL" id="JBHSKD010000011">
    <property type="protein sequence ID" value="MFC5177285.1"/>
    <property type="molecule type" value="Genomic_DNA"/>
</dbReference>